<evidence type="ECO:0000313" key="7">
    <source>
        <dbReference type="EMBL" id="GAG57927.1"/>
    </source>
</evidence>
<dbReference type="PROSITE" id="PS00923">
    <property type="entry name" value="ASP_GLU_RACEMASE_1"/>
    <property type="match status" value="1"/>
</dbReference>
<dbReference type="EMBL" id="BART01000870">
    <property type="protein sequence ID" value="GAG57927.1"/>
    <property type="molecule type" value="Genomic_DNA"/>
</dbReference>
<sequence length="201" mass="22233">MILEKQAPIAIFDSGVGGLSVLIEVIKILPYEKIIYLADKKRHPFGTRSKNEIEKITDEIINFLISKNAKLIVIACNTASTVKLDDLKAKYNVPIIGMIEPEVVSQYINKFKGNSVGLIGTSATINSKAYDDIIKKLNTDIKLYSKDCSKLVPLVETGKIESDSFKEALNNCLSPLLSDGITNLIIGCTHFSFIIERIKDL</sequence>
<dbReference type="InterPro" id="IPR015942">
    <property type="entry name" value="Asp/Glu/hydantoin_racemase"/>
</dbReference>
<evidence type="ECO:0000256" key="3">
    <source>
        <dbReference type="ARBA" id="ARBA00022960"/>
    </source>
</evidence>
<dbReference type="PROSITE" id="PS00924">
    <property type="entry name" value="ASP_GLU_RACEMASE_2"/>
    <property type="match status" value="1"/>
</dbReference>
<dbReference type="InterPro" id="IPR018187">
    <property type="entry name" value="Asp/Glu_racemase_AS_1"/>
</dbReference>
<dbReference type="AlphaFoldDB" id="X0ZII8"/>
<dbReference type="GO" id="GO:0008881">
    <property type="term" value="F:glutamate racemase activity"/>
    <property type="evidence" value="ECO:0007669"/>
    <property type="project" value="UniProtKB-EC"/>
</dbReference>
<dbReference type="Gene3D" id="3.40.50.1860">
    <property type="match status" value="2"/>
</dbReference>
<dbReference type="HAMAP" id="MF_00258">
    <property type="entry name" value="Glu_racemase"/>
    <property type="match status" value="1"/>
</dbReference>
<dbReference type="InterPro" id="IPR004391">
    <property type="entry name" value="Glu_race"/>
</dbReference>
<feature type="non-terminal residue" evidence="7">
    <location>
        <position position="201"/>
    </location>
</feature>
<dbReference type="PANTHER" id="PTHR21198">
    <property type="entry name" value="GLUTAMATE RACEMASE"/>
    <property type="match status" value="1"/>
</dbReference>
<dbReference type="NCBIfam" id="TIGR00067">
    <property type="entry name" value="glut_race"/>
    <property type="match status" value="1"/>
</dbReference>
<comment type="catalytic activity">
    <reaction evidence="1">
        <text>L-glutamate = D-glutamate</text>
        <dbReference type="Rhea" id="RHEA:12813"/>
        <dbReference type="ChEBI" id="CHEBI:29985"/>
        <dbReference type="ChEBI" id="CHEBI:29986"/>
        <dbReference type="EC" id="5.1.1.3"/>
    </reaction>
</comment>
<dbReference type="PANTHER" id="PTHR21198:SF2">
    <property type="entry name" value="GLUTAMATE RACEMASE"/>
    <property type="match status" value="1"/>
</dbReference>
<gene>
    <name evidence="7" type="ORF">S01H4_03523</name>
</gene>
<organism evidence="7">
    <name type="scientific">marine sediment metagenome</name>
    <dbReference type="NCBI Taxonomy" id="412755"/>
    <lineage>
        <taxon>unclassified sequences</taxon>
        <taxon>metagenomes</taxon>
        <taxon>ecological metagenomes</taxon>
    </lineage>
</organism>
<evidence type="ECO:0000256" key="1">
    <source>
        <dbReference type="ARBA" id="ARBA00001602"/>
    </source>
</evidence>
<evidence type="ECO:0000256" key="5">
    <source>
        <dbReference type="ARBA" id="ARBA00023235"/>
    </source>
</evidence>
<dbReference type="InterPro" id="IPR001920">
    <property type="entry name" value="Asp/Glu_race"/>
</dbReference>
<dbReference type="GO" id="GO:0008360">
    <property type="term" value="P:regulation of cell shape"/>
    <property type="evidence" value="ECO:0007669"/>
    <property type="project" value="UniProtKB-KW"/>
</dbReference>
<dbReference type="InterPro" id="IPR033134">
    <property type="entry name" value="Asp/Glu_racemase_AS_2"/>
</dbReference>
<proteinExistence type="inferred from homology"/>
<dbReference type="EC" id="5.1.1.3" evidence="2"/>
<keyword evidence="4" id="KW-0573">Peptidoglycan synthesis</keyword>
<evidence type="ECO:0000256" key="6">
    <source>
        <dbReference type="ARBA" id="ARBA00023316"/>
    </source>
</evidence>
<comment type="caution">
    <text evidence="7">The sequence shown here is derived from an EMBL/GenBank/DDBJ whole genome shotgun (WGS) entry which is preliminary data.</text>
</comment>
<dbReference type="SUPFAM" id="SSF53681">
    <property type="entry name" value="Aspartate/glutamate racemase"/>
    <property type="match status" value="2"/>
</dbReference>
<keyword evidence="3" id="KW-0133">Cell shape</keyword>
<keyword evidence="5" id="KW-0413">Isomerase</keyword>
<dbReference type="Pfam" id="PF01177">
    <property type="entry name" value="Asp_Glu_race"/>
    <property type="match status" value="1"/>
</dbReference>
<evidence type="ECO:0000256" key="4">
    <source>
        <dbReference type="ARBA" id="ARBA00022984"/>
    </source>
</evidence>
<keyword evidence="6" id="KW-0961">Cell wall biogenesis/degradation</keyword>
<reference evidence="7" key="1">
    <citation type="journal article" date="2014" name="Front. Microbiol.">
        <title>High frequency of phylogenetically diverse reductive dehalogenase-homologous genes in deep subseafloor sedimentary metagenomes.</title>
        <authorList>
            <person name="Kawai M."/>
            <person name="Futagami T."/>
            <person name="Toyoda A."/>
            <person name="Takaki Y."/>
            <person name="Nishi S."/>
            <person name="Hori S."/>
            <person name="Arai W."/>
            <person name="Tsubouchi T."/>
            <person name="Morono Y."/>
            <person name="Uchiyama I."/>
            <person name="Ito T."/>
            <person name="Fujiyama A."/>
            <person name="Inagaki F."/>
            <person name="Takami H."/>
        </authorList>
    </citation>
    <scope>NUCLEOTIDE SEQUENCE</scope>
    <source>
        <strain evidence="7">Expedition CK06-06</strain>
    </source>
</reference>
<dbReference type="GO" id="GO:0009252">
    <property type="term" value="P:peptidoglycan biosynthetic process"/>
    <property type="evidence" value="ECO:0007669"/>
    <property type="project" value="UniProtKB-KW"/>
</dbReference>
<accession>X0ZII8</accession>
<dbReference type="GO" id="GO:0071555">
    <property type="term" value="P:cell wall organization"/>
    <property type="evidence" value="ECO:0007669"/>
    <property type="project" value="UniProtKB-KW"/>
</dbReference>
<evidence type="ECO:0000256" key="2">
    <source>
        <dbReference type="ARBA" id="ARBA00013090"/>
    </source>
</evidence>
<name>X0ZII8_9ZZZZ</name>
<protein>
    <recommendedName>
        <fullName evidence="2">glutamate racemase</fullName>
        <ecNumber evidence="2">5.1.1.3</ecNumber>
    </recommendedName>
</protein>